<evidence type="ECO:0000259" key="4">
    <source>
        <dbReference type="SMART" id="SM00702"/>
    </source>
</evidence>
<gene>
    <name evidence="5" type="ordered locus">PB2503_04882</name>
</gene>
<dbReference type="STRING" id="314260.PB2503_04882"/>
<dbReference type="KEGG" id="pbr:PB2503_04882"/>
<dbReference type="GO" id="GO:0016705">
    <property type="term" value="F:oxidoreductase activity, acting on paired donors, with incorporation or reduction of molecular oxygen"/>
    <property type="evidence" value="ECO:0007669"/>
    <property type="project" value="InterPro"/>
</dbReference>
<name>E0TFN6_PARBH</name>
<keyword evidence="6" id="KW-1185">Reference proteome</keyword>
<organism evidence="5 6">
    <name type="scientific">Parvularcula bermudensis (strain ATCC BAA-594 / HTCC2503 / KCTC 12087)</name>
    <dbReference type="NCBI Taxonomy" id="314260"/>
    <lineage>
        <taxon>Bacteria</taxon>
        <taxon>Pseudomonadati</taxon>
        <taxon>Pseudomonadota</taxon>
        <taxon>Alphaproteobacteria</taxon>
        <taxon>Parvularculales</taxon>
        <taxon>Parvularculaceae</taxon>
        <taxon>Parvularcula</taxon>
    </lineage>
</organism>
<dbReference type="Pfam" id="PF13640">
    <property type="entry name" value="2OG-FeII_Oxy_3"/>
    <property type="match status" value="1"/>
</dbReference>
<dbReference type="GO" id="GO:0051213">
    <property type="term" value="F:dioxygenase activity"/>
    <property type="evidence" value="ECO:0007669"/>
    <property type="project" value="UniProtKB-KW"/>
</dbReference>
<dbReference type="AlphaFoldDB" id="E0TFN6"/>
<dbReference type="EMBL" id="CP002156">
    <property type="protein sequence ID" value="ADM09051.1"/>
    <property type="molecule type" value="Genomic_DNA"/>
</dbReference>
<dbReference type="SMART" id="SM00702">
    <property type="entry name" value="P4Hc"/>
    <property type="match status" value="1"/>
</dbReference>
<evidence type="ECO:0000256" key="3">
    <source>
        <dbReference type="ARBA" id="ARBA00023002"/>
    </source>
</evidence>
<protein>
    <recommendedName>
        <fullName evidence="4">Prolyl 4-hydroxylase alpha subunit domain-containing protein</fullName>
    </recommendedName>
</protein>
<proteinExistence type="predicted"/>
<reference evidence="6" key="1">
    <citation type="submission" date="2010-08" db="EMBL/GenBank/DDBJ databases">
        <title>Genome sequence of Parvularcula bermudensis HTCC2503.</title>
        <authorList>
            <person name="Kang D.-M."/>
            <person name="Oh H.-M."/>
            <person name="Cho J.-C."/>
        </authorList>
    </citation>
    <scope>NUCLEOTIDE SEQUENCE [LARGE SCALE GENOMIC DNA]</scope>
    <source>
        <strain evidence="6">ATCC BAA-594 / HTCC2503 / KCTC 12087</strain>
    </source>
</reference>
<dbReference type="RefSeq" id="WP_013300025.1">
    <property type="nucleotide sequence ID" value="NC_014414.1"/>
</dbReference>
<evidence type="ECO:0000313" key="6">
    <source>
        <dbReference type="Proteomes" id="UP000001302"/>
    </source>
</evidence>
<evidence type="ECO:0000313" key="5">
    <source>
        <dbReference type="EMBL" id="ADM09051.1"/>
    </source>
</evidence>
<evidence type="ECO:0000256" key="2">
    <source>
        <dbReference type="ARBA" id="ARBA00022964"/>
    </source>
</evidence>
<evidence type="ECO:0000256" key="1">
    <source>
        <dbReference type="ARBA" id="ARBA00001961"/>
    </source>
</evidence>
<comment type="cofactor">
    <cofactor evidence="1">
        <name>L-ascorbate</name>
        <dbReference type="ChEBI" id="CHEBI:38290"/>
    </cofactor>
</comment>
<dbReference type="Gene3D" id="2.60.120.620">
    <property type="entry name" value="q2cbj1_9rhob like domain"/>
    <property type="match status" value="1"/>
</dbReference>
<dbReference type="GO" id="GO:0005506">
    <property type="term" value="F:iron ion binding"/>
    <property type="evidence" value="ECO:0007669"/>
    <property type="project" value="InterPro"/>
</dbReference>
<reference evidence="5 6" key="2">
    <citation type="journal article" date="2011" name="J. Bacteriol.">
        <title>Complete genome sequence of strain HTCC2503T of Parvularcula bermudensis, the type species of the order "Parvularculales" in the class Alphaproteobacteria.</title>
        <authorList>
            <person name="Oh H.M."/>
            <person name="Kang I."/>
            <person name="Vergin K.L."/>
            <person name="Kang D."/>
            <person name="Rhee K.H."/>
            <person name="Giovannoni S.J."/>
            <person name="Cho J.C."/>
        </authorList>
    </citation>
    <scope>NUCLEOTIDE SEQUENCE [LARGE SCALE GENOMIC DNA]</scope>
    <source>
        <strain evidence="6">ATCC BAA-594 / HTCC2503 / KCTC 12087</strain>
    </source>
</reference>
<dbReference type="InterPro" id="IPR006620">
    <property type="entry name" value="Pro_4_hyd_alph"/>
</dbReference>
<keyword evidence="2" id="KW-0223">Dioxygenase</keyword>
<dbReference type="GO" id="GO:0031418">
    <property type="term" value="F:L-ascorbic acid binding"/>
    <property type="evidence" value="ECO:0007669"/>
    <property type="project" value="InterPro"/>
</dbReference>
<dbReference type="InterPro" id="IPR044862">
    <property type="entry name" value="Pro_4_hyd_alph_FE2OG_OXY"/>
</dbReference>
<accession>E0TFN6</accession>
<dbReference type="eggNOG" id="COG3751">
    <property type="taxonomic scope" value="Bacteria"/>
</dbReference>
<sequence>MLNFAALRAAETRHDPFTYIVAEGTLSREEAAAIRADYPAIEKTGYLPLSKLEARGRFADLIADLQSAALADTLSEKLGLELRDKPRMITVRRLSKAGDGRIHNDSVSKICTMLVYLNDDWDAEEGGAIRALNGADDMEDFAEEVAPLAGNVFAFARSDTSWHGHPPYEGERYVVQTTFLTSQEELDRKENRGGLQYFLKKLNPFEGKRG</sequence>
<dbReference type="Proteomes" id="UP000001302">
    <property type="component" value="Chromosome"/>
</dbReference>
<dbReference type="HOGENOM" id="CLU_085337_0_0_5"/>
<keyword evidence="3" id="KW-0560">Oxidoreductase</keyword>
<feature type="domain" description="Prolyl 4-hydroxylase alpha subunit" evidence="4">
    <location>
        <begin position="17"/>
        <end position="180"/>
    </location>
</feature>